<keyword evidence="2" id="KW-1133">Transmembrane helix</keyword>
<protein>
    <recommendedName>
        <fullName evidence="3">Baseplate protein J-like barrel domain-containing protein</fullName>
    </recommendedName>
</protein>
<evidence type="ECO:0000256" key="2">
    <source>
        <dbReference type="SAM" id="Phobius"/>
    </source>
</evidence>
<name>A0A8J6NQL3_9CHLR</name>
<accession>A0A8J6NQL3</accession>
<feature type="transmembrane region" description="Helical" evidence="2">
    <location>
        <begin position="128"/>
        <end position="149"/>
    </location>
</feature>
<evidence type="ECO:0000313" key="5">
    <source>
        <dbReference type="Proteomes" id="UP000614469"/>
    </source>
</evidence>
<evidence type="ECO:0000313" key="4">
    <source>
        <dbReference type="EMBL" id="MBC8336264.1"/>
    </source>
</evidence>
<reference evidence="4 5" key="1">
    <citation type="submission" date="2020-08" db="EMBL/GenBank/DDBJ databases">
        <title>Bridging the membrane lipid divide: bacteria of the FCB group superphylum have the potential to synthesize archaeal ether lipids.</title>
        <authorList>
            <person name="Villanueva L."/>
            <person name="Von Meijenfeldt F.A.B."/>
            <person name="Westbye A.B."/>
            <person name="Yadav S."/>
            <person name="Hopmans E.C."/>
            <person name="Dutilh B.E."/>
            <person name="Sinninghe Damste J.S."/>
        </authorList>
    </citation>
    <scope>NUCLEOTIDE SEQUENCE [LARGE SCALE GENOMIC DNA]</scope>
    <source>
        <strain evidence="4">NIOZ-UU36</strain>
    </source>
</reference>
<evidence type="ECO:0000259" key="3">
    <source>
        <dbReference type="Pfam" id="PF04865"/>
    </source>
</evidence>
<feature type="region of interest" description="Disordered" evidence="1">
    <location>
        <begin position="92"/>
        <end position="116"/>
    </location>
</feature>
<dbReference type="Proteomes" id="UP000614469">
    <property type="component" value="Unassembled WGS sequence"/>
</dbReference>
<comment type="caution">
    <text evidence="4">The sequence shown here is derived from an EMBL/GenBank/DDBJ whole genome shotgun (WGS) entry which is preliminary data.</text>
</comment>
<keyword evidence="2" id="KW-0812">Transmembrane</keyword>
<dbReference type="Pfam" id="PF04865">
    <property type="entry name" value="Baseplate_J"/>
    <property type="match status" value="1"/>
</dbReference>
<dbReference type="InterPro" id="IPR006949">
    <property type="entry name" value="Barrel_Baseplate_J-like"/>
</dbReference>
<organism evidence="4 5">
    <name type="scientific">Candidatus Desulfolinea nitratireducens</name>
    <dbReference type="NCBI Taxonomy" id="2841698"/>
    <lineage>
        <taxon>Bacteria</taxon>
        <taxon>Bacillati</taxon>
        <taxon>Chloroflexota</taxon>
        <taxon>Anaerolineae</taxon>
        <taxon>Anaerolineales</taxon>
        <taxon>Anaerolineales incertae sedis</taxon>
        <taxon>Candidatus Desulfolinea</taxon>
    </lineage>
</organism>
<dbReference type="AlphaFoldDB" id="A0A8J6NQL3"/>
<keyword evidence="2" id="KW-0472">Membrane</keyword>
<sequence>MKTQIIQLEPHDDHISIRDKMNWSKTPRVLLIWPRRRRVDLSTLDLKLLQRHAINLGSELGLVTKSNRVIRAAAELGIPVFANNLAAQREAWQPQKRSQYKRPSQRKNLRQKGAEFNRSEANWRKHPIVRLGFSTLAALAVLTLAITFFPKAEITIEPERRLQTVTIPVRASAQVQDVFLSGSVPAQTLTVYLTNHRSLAASGQMAVPAEVARGTVIFRNLTDLPVKIPAGTIIRSSTDEEIRFTTLEDGEIAGGVDENIAISVKALIFGERGNLEPDMLQAIEGELGLWLAATNPEATTGGGDSFVSAPTTRDREELRDLVMAYFYAHVDEEIQKEMDAKDLVFPESLTEAEILAEDYEPSEGEPGDRLELTMRVSFHVEFARETDLAQLAQSSLSASLPQGYSPIPESLQFNPVSAFEYNLPGTTSWQMRVEQELSANISAIKVAGWVQGRTPEIARQRLEENLELASVPKISITPSWWSWLPIAPFRIDVILK</sequence>
<gene>
    <name evidence="4" type="ORF">H8E29_13440</name>
</gene>
<dbReference type="EMBL" id="JACNJN010000149">
    <property type="protein sequence ID" value="MBC8336264.1"/>
    <property type="molecule type" value="Genomic_DNA"/>
</dbReference>
<evidence type="ECO:0000256" key="1">
    <source>
        <dbReference type="SAM" id="MobiDB-lite"/>
    </source>
</evidence>
<feature type="compositionally biased region" description="Basic residues" evidence="1">
    <location>
        <begin position="98"/>
        <end position="110"/>
    </location>
</feature>
<proteinExistence type="predicted"/>
<feature type="domain" description="Baseplate protein J-like barrel" evidence="3">
    <location>
        <begin position="226"/>
        <end position="302"/>
    </location>
</feature>